<proteinExistence type="predicted"/>
<feature type="domain" description="Gfo/Idh/MocA-like oxidoreductase N-terminal" evidence="1">
    <location>
        <begin position="7"/>
        <end position="122"/>
    </location>
</feature>
<dbReference type="Gene3D" id="3.40.50.720">
    <property type="entry name" value="NAD(P)-binding Rossmann-like Domain"/>
    <property type="match status" value="1"/>
</dbReference>
<dbReference type="SUPFAM" id="SSF51735">
    <property type="entry name" value="NAD(P)-binding Rossmann-fold domains"/>
    <property type="match status" value="1"/>
</dbReference>
<dbReference type="GO" id="GO:0000166">
    <property type="term" value="F:nucleotide binding"/>
    <property type="evidence" value="ECO:0007669"/>
    <property type="project" value="InterPro"/>
</dbReference>
<evidence type="ECO:0000313" key="2">
    <source>
        <dbReference type="EMBL" id="OGN09631.1"/>
    </source>
</evidence>
<sequence>MKKKETILLVGVGLMGIEYAKVLQALNMPFVAVGRGEKSASDFSSATGLQPITGGIEKYIQTAKDLPSMAIVAVNEDEAGRVTRFLLKNGLDHILAEKPGGLTIADIKLTGKVAKKFKASVYIAYNRRFYASTIEAMRIIKKDGGISSFTFDFTERSYVIEKLETSSVEVKRNWFLANSTHVIDMAFFLGGKPSKIATYKKGGLKWHPSGFIYAGAGISDRGAPFSYHADWESAGRWSIEVMTPKNKLIFRPLEKLQMQKYGSMNIEDVPLDDKLDIEFKPGIYRQLESFLGDKHNLLTINEQVKNLKYYSIIEKK</sequence>
<dbReference type="Proteomes" id="UP000178908">
    <property type="component" value="Unassembled WGS sequence"/>
</dbReference>
<dbReference type="PANTHER" id="PTHR43377:SF1">
    <property type="entry name" value="BILIVERDIN REDUCTASE A"/>
    <property type="match status" value="1"/>
</dbReference>
<organism evidence="2 3">
    <name type="scientific">Candidatus Yanofskybacteria bacterium RIFCSPHIGHO2_02_FULL_39_10</name>
    <dbReference type="NCBI Taxonomy" id="1802674"/>
    <lineage>
        <taxon>Bacteria</taxon>
        <taxon>Candidatus Yanofskyibacteriota</taxon>
    </lineage>
</organism>
<comment type="caution">
    <text evidence="2">The sequence shown here is derived from an EMBL/GenBank/DDBJ whole genome shotgun (WGS) entry which is preliminary data.</text>
</comment>
<dbReference type="Pfam" id="PF01408">
    <property type="entry name" value="GFO_IDH_MocA"/>
    <property type="match status" value="1"/>
</dbReference>
<dbReference type="EMBL" id="MGJO01000017">
    <property type="protein sequence ID" value="OGN09631.1"/>
    <property type="molecule type" value="Genomic_DNA"/>
</dbReference>
<dbReference type="Gene3D" id="3.30.360.10">
    <property type="entry name" value="Dihydrodipicolinate Reductase, domain 2"/>
    <property type="match status" value="1"/>
</dbReference>
<reference evidence="2 3" key="1">
    <citation type="journal article" date="2016" name="Nat. Commun.">
        <title>Thousands of microbial genomes shed light on interconnected biogeochemical processes in an aquifer system.</title>
        <authorList>
            <person name="Anantharaman K."/>
            <person name="Brown C.T."/>
            <person name="Hug L.A."/>
            <person name="Sharon I."/>
            <person name="Castelle C.J."/>
            <person name="Probst A.J."/>
            <person name="Thomas B.C."/>
            <person name="Singh A."/>
            <person name="Wilkins M.J."/>
            <person name="Karaoz U."/>
            <person name="Brodie E.L."/>
            <person name="Williams K.H."/>
            <person name="Hubbard S.S."/>
            <person name="Banfield J.F."/>
        </authorList>
    </citation>
    <scope>NUCLEOTIDE SEQUENCE [LARGE SCALE GENOMIC DNA]</scope>
</reference>
<evidence type="ECO:0000313" key="3">
    <source>
        <dbReference type="Proteomes" id="UP000178908"/>
    </source>
</evidence>
<dbReference type="PANTHER" id="PTHR43377">
    <property type="entry name" value="BILIVERDIN REDUCTASE A"/>
    <property type="match status" value="1"/>
</dbReference>
<accession>A0A1F8F8W1</accession>
<dbReference type="InterPro" id="IPR000683">
    <property type="entry name" value="Gfo/Idh/MocA-like_OxRdtase_N"/>
</dbReference>
<protein>
    <recommendedName>
        <fullName evidence="1">Gfo/Idh/MocA-like oxidoreductase N-terminal domain-containing protein</fullName>
    </recommendedName>
</protein>
<gene>
    <name evidence="2" type="ORF">A3C61_01480</name>
</gene>
<dbReference type="InterPro" id="IPR051450">
    <property type="entry name" value="Gfo/Idh/MocA_Oxidoreductases"/>
</dbReference>
<dbReference type="InterPro" id="IPR036291">
    <property type="entry name" value="NAD(P)-bd_dom_sf"/>
</dbReference>
<name>A0A1F8F8W1_9BACT</name>
<dbReference type="AlphaFoldDB" id="A0A1F8F8W1"/>
<evidence type="ECO:0000259" key="1">
    <source>
        <dbReference type="Pfam" id="PF01408"/>
    </source>
</evidence>